<dbReference type="Proteomes" id="UP001159641">
    <property type="component" value="Unassembled WGS sequence"/>
</dbReference>
<keyword evidence="2" id="KW-1185">Reference proteome</keyword>
<sequence length="130" mass="15185">MDEPISGHPFHIKDEVDDILLMDETHSHIYNWEGYHDCQFAEHDWPIHNNFDIDEVQLDPRALSNVTDEEVQVDLKNIWMEIVKSIWRILLLTPITLLSLVGNTQIIMKTNIVIWSVAILVTTKRGHHHS</sequence>
<proteinExistence type="predicted"/>
<accession>A0AB34GRU8</accession>
<dbReference type="AlphaFoldDB" id="A0AB34GRU8"/>
<comment type="caution">
    <text evidence="1">The sequence shown here is derived from an EMBL/GenBank/DDBJ whole genome shotgun (WGS) entry which is preliminary data.</text>
</comment>
<dbReference type="EMBL" id="JAIQCJ010002136">
    <property type="protein sequence ID" value="KAJ8782008.1"/>
    <property type="molecule type" value="Genomic_DNA"/>
</dbReference>
<reference evidence="1 2" key="1">
    <citation type="submission" date="2022-11" db="EMBL/GenBank/DDBJ databases">
        <title>Whole genome sequence of Eschrichtius robustus ER-17-0199.</title>
        <authorList>
            <person name="Bruniche-Olsen A."/>
            <person name="Black A.N."/>
            <person name="Fields C.J."/>
            <person name="Walden K."/>
            <person name="Dewoody J.A."/>
        </authorList>
    </citation>
    <scope>NUCLEOTIDE SEQUENCE [LARGE SCALE GENOMIC DNA]</scope>
    <source>
        <strain evidence="1">ER-17-0199</strain>
        <tissue evidence="1">Blubber</tissue>
    </source>
</reference>
<evidence type="ECO:0000313" key="2">
    <source>
        <dbReference type="Proteomes" id="UP001159641"/>
    </source>
</evidence>
<protein>
    <submittedName>
        <fullName evidence="1">Uncharacterized protein</fullName>
    </submittedName>
</protein>
<name>A0AB34GRU8_ESCRO</name>
<organism evidence="1 2">
    <name type="scientific">Eschrichtius robustus</name>
    <name type="common">California gray whale</name>
    <name type="synonym">Eschrichtius gibbosus</name>
    <dbReference type="NCBI Taxonomy" id="9764"/>
    <lineage>
        <taxon>Eukaryota</taxon>
        <taxon>Metazoa</taxon>
        <taxon>Chordata</taxon>
        <taxon>Craniata</taxon>
        <taxon>Vertebrata</taxon>
        <taxon>Euteleostomi</taxon>
        <taxon>Mammalia</taxon>
        <taxon>Eutheria</taxon>
        <taxon>Laurasiatheria</taxon>
        <taxon>Artiodactyla</taxon>
        <taxon>Whippomorpha</taxon>
        <taxon>Cetacea</taxon>
        <taxon>Mysticeti</taxon>
        <taxon>Eschrichtiidae</taxon>
        <taxon>Eschrichtius</taxon>
    </lineage>
</organism>
<gene>
    <name evidence="1" type="ORF">J1605_010521</name>
</gene>
<evidence type="ECO:0000313" key="1">
    <source>
        <dbReference type="EMBL" id="KAJ8782008.1"/>
    </source>
</evidence>